<keyword evidence="3" id="KW-1185">Reference proteome</keyword>
<dbReference type="EMBL" id="CP003219">
    <property type="protein sequence ID" value="AEW97883.1"/>
    <property type="molecule type" value="Genomic_DNA"/>
</dbReference>
<evidence type="ECO:0000313" key="3">
    <source>
        <dbReference type="Proteomes" id="UP000007842"/>
    </source>
</evidence>
<accession>G8WYB3</accession>
<proteinExistence type="predicted"/>
<dbReference type="Proteomes" id="UP000007842">
    <property type="component" value="Chromosome"/>
</dbReference>
<name>G8WYB3_STREN</name>
<feature type="compositionally biased region" description="Low complexity" evidence="1">
    <location>
        <begin position="1"/>
        <end position="13"/>
    </location>
</feature>
<dbReference type="HOGENOM" id="CLU_3333409_0_0_11"/>
<feature type="region of interest" description="Disordered" evidence="1">
    <location>
        <begin position="1"/>
        <end position="38"/>
    </location>
</feature>
<evidence type="ECO:0000313" key="2">
    <source>
        <dbReference type="EMBL" id="AEW97883.1"/>
    </source>
</evidence>
<gene>
    <name evidence="2" type="ordered locus">SCATT_55120</name>
</gene>
<protein>
    <submittedName>
        <fullName evidence="2">Uncharacterized protein</fullName>
    </submittedName>
</protein>
<organism evidence="2 3">
    <name type="scientific">Streptantibioticus cattleyicolor (strain ATCC 35852 / DSM 46488 / JCM 4925 / NBRC 14057 / NRRL 8057)</name>
    <name type="common">Streptomyces cattleya</name>
    <dbReference type="NCBI Taxonomy" id="1003195"/>
    <lineage>
        <taxon>Bacteria</taxon>
        <taxon>Bacillati</taxon>
        <taxon>Actinomycetota</taxon>
        <taxon>Actinomycetes</taxon>
        <taxon>Kitasatosporales</taxon>
        <taxon>Streptomycetaceae</taxon>
        <taxon>Streptantibioticus</taxon>
    </lineage>
</organism>
<dbReference type="PATRIC" id="fig|1003195.29.peg.5495"/>
<dbReference type="KEGG" id="scy:SCATT_55120"/>
<dbReference type="AlphaFoldDB" id="G8WYB3"/>
<sequence>MYPPGTGTHPPGGVADDRVSHPVPRVPAAVQTMGGGRR</sequence>
<reference evidence="3" key="1">
    <citation type="submission" date="2011-12" db="EMBL/GenBank/DDBJ databases">
        <title>Complete genome sequence of Streptomyces cattleya strain DSM 46488.</title>
        <authorList>
            <person name="Ou H.-Y."/>
            <person name="Li P."/>
            <person name="Zhao C."/>
            <person name="O'Hagan D."/>
            <person name="Deng Z."/>
        </authorList>
    </citation>
    <scope>NUCLEOTIDE SEQUENCE [LARGE SCALE GENOMIC DNA]</scope>
    <source>
        <strain evidence="3">ATCC 35852 / DSM 46488 / JCM 4925 / NBRC 14057 / NRRL 8057</strain>
    </source>
</reference>
<dbReference type="STRING" id="1003195.SCATT_55120"/>
<evidence type="ECO:0000256" key="1">
    <source>
        <dbReference type="SAM" id="MobiDB-lite"/>
    </source>
</evidence>